<dbReference type="OrthoDB" id="7013336at2"/>
<dbReference type="RefSeq" id="WP_025163760.1">
    <property type="nucleotide sequence ID" value="NZ_AWSQ01000001.1"/>
</dbReference>
<dbReference type="PANTHER" id="PTHR47894">
    <property type="entry name" value="HTH-TYPE TRANSCRIPTIONAL REGULATOR GADX"/>
    <property type="match status" value="1"/>
</dbReference>
<dbReference type="EMBL" id="AWSQ01000001">
    <property type="protein sequence ID" value="KFX70938.1"/>
    <property type="molecule type" value="Genomic_DNA"/>
</dbReference>
<dbReference type="PROSITE" id="PS01124">
    <property type="entry name" value="HTH_ARAC_FAMILY_2"/>
    <property type="match status" value="1"/>
</dbReference>
<dbReference type="Proteomes" id="UP000030063">
    <property type="component" value="Unassembled WGS sequence"/>
</dbReference>
<dbReference type="GO" id="GO:0000976">
    <property type="term" value="F:transcription cis-regulatory region binding"/>
    <property type="evidence" value="ECO:0007669"/>
    <property type="project" value="TreeGrafter"/>
</dbReference>
<evidence type="ECO:0000313" key="4">
    <source>
        <dbReference type="Proteomes" id="UP000030063"/>
    </source>
</evidence>
<dbReference type="Pfam" id="PF12625">
    <property type="entry name" value="Arabinose_bd"/>
    <property type="match status" value="1"/>
</dbReference>
<name>A0A0A1YPT3_9PSED</name>
<evidence type="ECO:0000256" key="1">
    <source>
        <dbReference type="ARBA" id="ARBA00023125"/>
    </source>
</evidence>
<protein>
    <submittedName>
        <fullName evidence="3">Transcriptional regulator</fullName>
    </submittedName>
</protein>
<comment type="caution">
    <text evidence="3">The sequence shown here is derived from an EMBL/GenBank/DDBJ whole genome shotgun (WGS) entry which is preliminary data.</text>
</comment>
<reference evidence="3 4" key="1">
    <citation type="journal article" date="2014" name="Genome Announc.">
        <title>Draft Genome Sequence of Petroleum Oil-Degrading Marine Bacterium Pseudomonas taeanensis Strain MS-3, Isolated from a Crude Oil-Contaminated Seashore.</title>
        <authorList>
            <person name="Lee S.Y."/>
            <person name="Kim S.H."/>
            <person name="Lee D.G."/>
            <person name="Shin S."/>
            <person name="Yun S.H."/>
            <person name="Choi C.W."/>
            <person name="Chung Y.H."/>
            <person name="Choi J.S."/>
            <person name="Kahng H.Y."/>
            <person name="Kim S.I."/>
        </authorList>
    </citation>
    <scope>NUCLEOTIDE SEQUENCE [LARGE SCALE GENOMIC DNA]</scope>
    <source>
        <strain evidence="3 4">MS-3</strain>
    </source>
</reference>
<proteinExistence type="predicted"/>
<sequence>MRETDKNTREQANLPARRFHRGALGQVLERFLQSRASASPDFSLTELEQLWNAAAEHDPAIGLHLFGQFSPQDWHVLAHLCLFCADVAEATRCWVRYAGLAADSDQLRIVESDEGLGVELDIDAPPQLARYLVEHYTVMAVTQMRRGTGQALLPRRAQFRHARPAYHDLYRPWFGERVEFNAAHNRLLFDHSTQSLPMQGRHPGMVELLCLELDRRLAQRRHLSGWAGKVAAAARRALEHGQPVSLESVAEALHQSPRTLRRRLQEQELSFRQLLDLLRADLEQHYQLQGLSSAQIGELLGYGDSAAYLHARKRWRDPPPA</sequence>
<dbReference type="eggNOG" id="COG2207">
    <property type="taxonomic scope" value="Bacteria"/>
</dbReference>
<accession>A0A0A1YPT3</accession>
<dbReference type="Gene3D" id="1.10.10.60">
    <property type="entry name" value="Homeodomain-like"/>
    <property type="match status" value="1"/>
</dbReference>
<dbReference type="InterPro" id="IPR032687">
    <property type="entry name" value="AraC-type_N"/>
</dbReference>
<evidence type="ECO:0000259" key="2">
    <source>
        <dbReference type="PROSITE" id="PS01124"/>
    </source>
</evidence>
<dbReference type="STRING" id="1395571.TMS3_0103040"/>
<keyword evidence="1" id="KW-0238">DNA-binding</keyword>
<feature type="domain" description="HTH araC/xylS-type" evidence="2">
    <location>
        <begin position="228"/>
        <end position="321"/>
    </location>
</feature>
<dbReference type="GO" id="GO:0005829">
    <property type="term" value="C:cytosol"/>
    <property type="evidence" value="ECO:0007669"/>
    <property type="project" value="TreeGrafter"/>
</dbReference>
<organism evidence="3 4">
    <name type="scientific">Pseudomonas taeanensis MS-3</name>
    <dbReference type="NCBI Taxonomy" id="1395571"/>
    <lineage>
        <taxon>Bacteria</taxon>
        <taxon>Pseudomonadati</taxon>
        <taxon>Pseudomonadota</taxon>
        <taxon>Gammaproteobacteria</taxon>
        <taxon>Pseudomonadales</taxon>
        <taxon>Pseudomonadaceae</taxon>
        <taxon>Pseudomonas</taxon>
    </lineage>
</organism>
<gene>
    <name evidence="3" type="ORF">TMS3_0103040</name>
</gene>
<dbReference type="InterPro" id="IPR018060">
    <property type="entry name" value="HTH_AraC"/>
</dbReference>
<dbReference type="GO" id="GO:0003700">
    <property type="term" value="F:DNA-binding transcription factor activity"/>
    <property type="evidence" value="ECO:0007669"/>
    <property type="project" value="InterPro"/>
</dbReference>
<keyword evidence="4" id="KW-1185">Reference proteome</keyword>
<dbReference type="AlphaFoldDB" id="A0A0A1YPT3"/>
<dbReference type="PANTHER" id="PTHR47894:SF1">
    <property type="entry name" value="HTH-TYPE TRANSCRIPTIONAL REGULATOR VQSM"/>
    <property type="match status" value="1"/>
</dbReference>
<evidence type="ECO:0000313" key="3">
    <source>
        <dbReference type="EMBL" id="KFX70938.1"/>
    </source>
</evidence>